<organism evidence="2 3">
    <name type="scientific">Pseudidiomarina atlantica</name>
    <dbReference type="NCBI Taxonomy" id="1517416"/>
    <lineage>
        <taxon>Bacteria</taxon>
        <taxon>Pseudomonadati</taxon>
        <taxon>Pseudomonadota</taxon>
        <taxon>Gammaproteobacteria</taxon>
        <taxon>Alteromonadales</taxon>
        <taxon>Idiomarinaceae</taxon>
        <taxon>Pseudidiomarina</taxon>
    </lineage>
</organism>
<dbReference type="Proteomes" id="UP000053718">
    <property type="component" value="Unassembled WGS sequence"/>
</dbReference>
<evidence type="ECO:0000313" key="3">
    <source>
        <dbReference type="Proteomes" id="UP000053718"/>
    </source>
</evidence>
<evidence type="ECO:0000259" key="1">
    <source>
        <dbReference type="Pfam" id="PF13290"/>
    </source>
</evidence>
<protein>
    <recommendedName>
        <fullName evidence="1">GH29D-like beta-sandwich domain-containing protein</fullName>
    </recommendedName>
</protein>
<comment type="caution">
    <text evidence="2">The sequence shown here is derived from an EMBL/GenBank/DDBJ whole genome shotgun (WGS) entry which is preliminary data.</text>
</comment>
<proteinExistence type="predicted"/>
<feature type="domain" description="GH29D-like beta-sandwich" evidence="1">
    <location>
        <begin position="4"/>
        <end position="59"/>
    </location>
</feature>
<dbReference type="STRING" id="1517416.IDAT_12805"/>
<keyword evidence="3" id="KW-1185">Reference proteome</keyword>
<dbReference type="AlphaFoldDB" id="A0A094IKT7"/>
<dbReference type="EMBL" id="JPIN01000021">
    <property type="protein sequence ID" value="KFZ27787.1"/>
    <property type="molecule type" value="Genomic_DNA"/>
</dbReference>
<dbReference type="InterPro" id="IPR059177">
    <property type="entry name" value="GH29D-like_dom"/>
</dbReference>
<name>A0A094IKT7_9GAMM</name>
<reference evidence="2 3" key="1">
    <citation type="submission" date="2014-06" db="EMBL/GenBank/DDBJ databases">
        <title>Draft genome sequence of Idiomarina sp. MCCC 1A10513.</title>
        <authorList>
            <person name="Du J."/>
            <person name="Lai Q."/>
            <person name="Shao Z."/>
        </authorList>
    </citation>
    <scope>NUCLEOTIDE SEQUENCE [LARGE SCALE GENOMIC DNA]</scope>
    <source>
        <strain evidence="2 3">MCCC 1A10513</strain>
    </source>
</reference>
<dbReference type="eggNOG" id="COG4733">
    <property type="taxonomic scope" value="Bacteria"/>
</dbReference>
<evidence type="ECO:0000313" key="2">
    <source>
        <dbReference type="EMBL" id="KFZ27787.1"/>
    </source>
</evidence>
<dbReference type="Gene3D" id="2.180.10.10">
    <property type="entry name" value="RHS repeat-associated core"/>
    <property type="match status" value="1"/>
</dbReference>
<dbReference type="Pfam" id="PF13290">
    <property type="entry name" value="CHB_HEX_C_1"/>
    <property type="match status" value="1"/>
</dbReference>
<sequence>MITPSGGVYDALQLVSITSATSGAIIRYTTDGTAVNTSSTEYQGPIAVGTGTIRAKAFLAADGWIDSAERQEIFALSGNDEDTVIYIHTNILGSVIGETDQDGKLIRAIEYKPFGKRKEQ</sequence>
<gene>
    <name evidence="2" type="ORF">IDAT_12805</name>
</gene>
<accession>A0A094IKT7</accession>